<comment type="caution">
    <text evidence="1">The sequence shown here is derived from an EMBL/GenBank/DDBJ whole genome shotgun (WGS) entry which is preliminary data.</text>
</comment>
<dbReference type="AlphaFoldDB" id="A0A543KWE7"/>
<evidence type="ECO:0000313" key="2">
    <source>
        <dbReference type="Proteomes" id="UP000316993"/>
    </source>
</evidence>
<gene>
    <name evidence="1" type="ORF">BDD18_4063</name>
</gene>
<name>A0A543KWE7_9BURK</name>
<dbReference type="InterPro" id="IPR035069">
    <property type="entry name" value="TTHA1013/TTHA0281-like"/>
</dbReference>
<dbReference type="EMBL" id="VFPV01000004">
    <property type="protein sequence ID" value="TQM99408.1"/>
    <property type="molecule type" value="Genomic_DNA"/>
</dbReference>
<protein>
    <recommendedName>
        <fullName evidence="3">HicB-like antitoxin of toxin-antitoxin system domain-containing protein</fullName>
    </recommendedName>
</protein>
<evidence type="ECO:0008006" key="3">
    <source>
        <dbReference type="Google" id="ProtNLM"/>
    </source>
</evidence>
<dbReference type="Proteomes" id="UP000316993">
    <property type="component" value="Unassembled WGS sequence"/>
</dbReference>
<dbReference type="RefSeq" id="WP_211360846.1">
    <property type="nucleotide sequence ID" value="NZ_VFPV01000004.1"/>
</dbReference>
<organism evidence="1 2">
    <name type="scientific">Acidovorax temperans</name>
    <dbReference type="NCBI Taxonomy" id="80878"/>
    <lineage>
        <taxon>Bacteria</taxon>
        <taxon>Pseudomonadati</taxon>
        <taxon>Pseudomonadota</taxon>
        <taxon>Betaproteobacteria</taxon>
        <taxon>Burkholderiales</taxon>
        <taxon>Comamonadaceae</taxon>
        <taxon>Acidovorax</taxon>
    </lineage>
</organism>
<evidence type="ECO:0000313" key="1">
    <source>
        <dbReference type="EMBL" id="TQM99408.1"/>
    </source>
</evidence>
<dbReference type="SUPFAM" id="SSF143100">
    <property type="entry name" value="TTHA1013/TTHA0281-like"/>
    <property type="match status" value="1"/>
</dbReference>
<reference evidence="1 2" key="1">
    <citation type="submission" date="2019-06" db="EMBL/GenBank/DDBJ databases">
        <title>Genomic Encyclopedia of Archaeal and Bacterial Type Strains, Phase II (KMG-II): from individual species to whole genera.</title>
        <authorList>
            <person name="Goeker M."/>
        </authorList>
    </citation>
    <scope>NUCLEOTIDE SEQUENCE [LARGE SCALE GENOMIC DNA]</scope>
    <source>
        <strain evidence="1 2">DSM 7270</strain>
    </source>
</reference>
<accession>A0A543KWE7</accession>
<sequence length="114" mass="12192">MGGLITLFLIGSVITGFAMYVATRETQPSLSAANYTLECTRDGDGRFLAEMVPEVPGARAWGATAEEAMAKAQAIALRILAQRLEQGEVKARSIRIELRALAKAANAPAEELSR</sequence>
<dbReference type="Gene3D" id="3.30.160.250">
    <property type="match status" value="1"/>
</dbReference>
<proteinExistence type="predicted"/>